<keyword evidence="2" id="KW-1185">Reference proteome</keyword>
<sequence>MRTYVESLKRCFDKGEITSVKIQMMITLTDEEKEYILTEKDKEAISQNDK</sequence>
<proteinExistence type="predicted"/>
<dbReference type="EMBL" id="QJKH01000007">
    <property type="protein sequence ID" value="PXX78477.1"/>
    <property type="molecule type" value="Genomic_DNA"/>
</dbReference>
<gene>
    <name evidence="1" type="ORF">DES51_10717</name>
</gene>
<dbReference type="RefSeq" id="WP_022939313.1">
    <property type="nucleotide sequence ID" value="NZ_CABKRQ010000008.1"/>
</dbReference>
<dbReference type="STRING" id="1034346.GCA_000313565_03036"/>
<reference evidence="1 2" key="1">
    <citation type="submission" date="2018-05" db="EMBL/GenBank/DDBJ databases">
        <title>Genomic Encyclopedia of Type Strains, Phase IV (KMG-IV): sequencing the most valuable type-strain genomes for metagenomic binning, comparative biology and taxonomic classification.</title>
        <authorList>
            <person name="Goeker M."/>
        </authorList>
    </citation>
    <scope>NUCLEOTIDE SEQUENCE [LARGE SCALE GENOMIC DNA]</scope>
    <source>
        <strain evidence="1 2">JC118</strain>
    </source>
</reference>
<dbReference type="Proteomes" id="UP000247612">
    <property type="component" value="Unassembled WGS sequence"/>
</dbReference>
<protein>
    <recommendedName>
        <fullName evidence="3">XkdX family protein</fullName>
    </recommendedName>
</protein>
<evidence type="ECO:0008006" key="3">
    <source>
        <dbReference type="Google" id="ProtNLM"/>
    </source>
</evidence>
<evidence type="ECO:0000313" key="2">
    <source>
        <dbReference type="Proteomes" id="UP000247612"/>
    </source>
</evidence>
<organism evidence="1 2">
    <name type="scientific">Dielma fastidiosa</name>
    <dbReference type="NCBI Taxonomy" id="1034346"/>
    <lineage>
        <taxon>Bacteria</taxon>
        <taxon>Bacillati</taxon>
        <taxon>Bacillota</taxon>
        <taxon>Erysipelotrichia</taxon>
        <taxon>Erysipelotrichales</taxon>
        <taxon>Erysipelotrichaceae</taxon>
        <taxon>Dielma</taxon>
    </lineage>
</organism>
<name>A0A318L9Y1_9FIRM</name>
<dbReference type="AlphaFoldDB" id="A0A318L9Y1"/>
<evidence type="ECO:0000313" key="1">
    <source>
        <dbReference type="EMBL" id="PXX78477.1"/>
    </source>
</evidence>
<comment type="caution">
    <text evidence="1">The sequence shown here is derived from an EMBL/GenBank/DDBJ whole genome shotgun (WGS) entry which is preliminary data.</text>
</comment>
<accession>A0A318L9Y1</accession>